<comment type="caution">
    <text evidence="2">The sequence shown here is derived from an EMBL/GenBank/DDBJ whole genome shotgun (WGS) entry which is preliminary data.</text>
</comment>
<dbReference type="Proteomes" id="UP000320811">
    <property type="component" value="Unassembled WGS sequence"/>
</dbReference>
<keyword evidence="1" id="KW-0812">Transmembrane</keyword>
<accession>A0A561PQW6</accession>
<dbReference type="AlphaFoldDB" id="A0A561PQW6"/>
<protein>
    <submittedName>
        <fullName evidence="2">Uncharacterized protein</fullName>
    </submittedName>
</protein>
<organism evidence="2 3">
    <name type="scientific">Chitinophaga polysaccharea</name>
    <dbReference type="NCBI Taxonomy" id="1293035"/>
    <lineage>
        <taxon>Bacteria</taxon>
        <taxon>Pseudomonadati</taxon>
        <taxon>Bacteroidota</taxon>
        <taxon>Chitinophagia</taxon>
        <taxon>Chitinophagales</taxon>
        <taxon>Chitinophagaceae</taxon>
        <taxon>Chitinophaga</taxon>
    </lineage>
</organism>
<name>A0A561PQW6_9BACT</name>
<dbReference type="RefSeq" id="WP_145670481.1">
    <property type="nucleotide sequence ID" value="NZ_VIWO01000004.1"/>
</dbReference>
<evidence type="ECO:0000313" key="2">
    <source>
        <dbReference type="EMBL" id="TWF40483.1"/>
    </source>
</evidence>
<sequence length="203" mass="22207">MNNTTPYEKLIAAKLEEMPVPDMADSIWASIDMQLDAVVDTPKENPVQPFKINVKGWFTIAGVALLIGAIWWYIHSQSSADKTVTPAPVPEKTAPVPVAPADSSSLYPTPGNGTVLPLPPLMKKDSISVIDKLPQQPPVDSIHLQPIPAIPVDSPAVKDNRPQERVFDSIYVLPTHKKPRGVKGITPNDYRISVQKDSTHKQP</sequence>
<keyword evidence="1" id="KW-1133">Transmembrane helix</keyword>
<evidence type="ECO:0000313" key="3">
    <source>
        <dbReference type="Proteomes" id="UP000320811"/>
    </source>
</evidence>
<gene>
    <name evidence="2" type="ORF">FHW36_104165</name>
</gene>
<keyword evidence="1" id="KW-0472">Membrane</keyword>
<evidence type="ECO:0000256" key="1">
    <source>
        <dbReference type="SAM" id="Phobius"/>
    </source>
</evidence>
<feature type="transmembrane region" description="Helical" evidence="1">
    <location>
        <begin position="56"/>
        <end position="74"/>
    </location>
</feature>
<dbReference type="OrthoDB" id="670215at2"/>
<keyword evidence="3" id="KW-1185">Reference proteome</keyword>
<proteinExistence type="predicted"/>
<reference evidence="2 3" key="1">
    <citation type="submission" date="2019-06" db="EMBL/GenBank/DDBJ databases">
        <title>Sorghum-associated microbial communities from plants grown in Nebraska, USA.</title>
        <authorList>
            <person name="Schachtman D."/>
        </authorList>
    </citation>
    <scope>NUCLEOTIDE SEQUENCE [LARGE SCALE GENOMIC DNA]</scope>
    <source>
        <strain evidence="2 3">1209</strain>
    </source>
</reference>
<dbReference type="EMBL" id="VIWO01000004">
    <property type="protein sequence ID" value="TWF40483.1"/>
    <property type="molecule type" value="Genomic_DNA"/>
</dbReference>